<feature type="region of interest" description="Disordered" evidence="1">
    <location>
        <begin position="326"/>
        <end position="403"/>
    </location>
</feature>
<gene>
    <name evidence="2" type="ORF">H0H81_006364</name>
</gene>
<dbReference type="Proteomes" id="UP000717328">
    <property type="component" value="Unassembled WGS sequence"/>
</dbReference>
<feature type="compositionally biased region" description="Polar residues" evidence="1">
    <location>
        <begin position="372"/>
        <end position="391"/>
    </location>
</feature>
<feature type="compositionally biased region" description="Basic and acidic residues" evidence="1">
    <location>
        <begin position="49"/>
        <end position="64"/>
    </location>
</feature>
<comment type="caution">
    <text evidence="2">The sequence shown here is derived from an EMBL/GenBank/DDBJ whole genome shotgun (WGS) entry which is preliminary data.</text>
</comment>
<feature type="compositionally biased region" description="Polar residues" evidence="1">
    <location>
        <begin position="328"/>
        <end position="341"/>
    </location>
</feature>
<protein>
    <submittedName>
        <fullName evidence="2">Uncharacterized protein</fullName>
    </submittedName>
</protein>
<dbReference type="AlphaFoldDB" id="A0A9P7KG10"/>
<feature type="region of interest" description="Disordered" evidence="1">
    <location>
        <begin position="49"/>
        <end position="117"/>
    </location>
</feature>
<accession>A0A9P7KG10</accession>
<evidence type="ECO:0000313" key="3">
    <source>
        <dbReference type="Proteomes" id="UP000717328"/>
    </source>
</evidence>
<organism evidence="2 3">
    <name type="scientific">Sphagnurus paluster</name>
    <dbReference type="NCBI Taxonomy" id="117069"/>
    <lineage>
        <taxon>Eukaryota</taxon>
        <taxon>Fungi</taxon>
        <taxon>Dikarya</taxon>
        <taxon>Basidiomycota</taxon>
        <taxon>Agaricomycotina</taxon>
        <taxon>Agaricomycetes</taxon>
        <taxon>Agaricomycetidae</taxon>
        <taxon>Agaricales</taxon>
        <taxon>Tricholomatineae</taxon>
        <taxon>Lyophyllaceae</taxon>
        <taxon>Sphagnurus</taxon>
    </lineage>
</organism>
<evidence type="ECO:0000313" key="2">
    <source>
        <dbReference type="EMBL" id="KAG5649093.1"/>
    </source>
</evidence>
<proteinExistence type="predicted"/>
<name>A0A9P7KG10_9AGAR</name>
<keyword evidence="3" id="KW-1185">Reference proteome</keyword>
<reference evidence="2" key="2">
    <citation type="submission" date="2021-10" db="EMBL/GenBank/DDBJ databases">
        <title>Phylogenomics reveals ancestral predisposition of the termite-cultivated fungus Termitomyces towards a domesticated lifestyle.</title>
        <authorList>
            <person name="Auxier B."/>
            <person name="Grum-Grzhimaylo A."/>
            <person name="Cardenas M.E."/>
            <person name="Lodge J.D."/>
            <person name="Laessoe T."/>
            <person name="Pedersen O."/>
            <person name="Smith M.E."/>
            <person name="Kuyper T.W."/>
            <person name="Franco-Molano E.A."/>
            <person name="Baroni T.J."/>
            <person name="Aanen D.K."/>
        </authorList>
    </citation>
    <scope>NUCLEOTIDE SEQUENCE</scope>
    <source>
        <strain evidence="2">D49</strain>
    </source>
</reference>
<reference evidence="2" key="1">
    <citation type="submission" date="2021-02" db="EMBL/GenBank/DDBJ databases">
        <authorList>
            <person name="Nieuwenhuis M."/>
            <person name="Van De Peppel L.J.J."/>
        </authorList>
    </citation>
    <scope>NUCLEOTIDE SEQUENCE</scope>
    <source>
        <strain evidence="2">D49</strain>
    </source>
</reference>
<evidence type="ECO:0000256" key="1">
    <source>
        <dbReference type="SAM" id="MobiDB-lite"/>
    </source>
</evidence>
<dbReference type="EMBL" id="JABCKI010001635">
    <property type="protein sequence ID" value="KAG5649093.1"/>
    <property type="molecule type" value="Genomic_DNA"/>
</dbReference>
<sequence length="403" mass="44188">MKKKVLQEILKHWWNRQEAYGPESSFRWTCYLNSDDEIMPAEYGRRRDLEEKQLKAKNQQDKRATQAKGKKRKREDDDSLNAVSLPDGNKPQTEPLVGHPGGPAHMTSDASRSTIPAPPSVIVDFETMEKLLHIGTPRSDPCGVSREGHPCYLVPQANLEFLMKINNDHGQTGVHQTEVPMGDVVLSHPGQDILSTRNHINTALRPIIPPRTVSLPIYPTTSTAGPSNSNVLGPTSDSTARTIPTPPGLSVFELSDPNIGSCPPTASWPTPRRINPNSVDIPPAILIPSGGKEFNPTINNITDISTEATLTKERRAISPTAPAAIVQTEGSSNTLTIDINSPPNPTSELRNDSETHNIDGSVVPRKRRKKNTSNANTVPRRSARTSQQQEQPSSKPAIIKKKK</sequence>